<gene>
    <name evidence="4" type="primary">mdcC</name>
    <name evidence="7" type="ORF">BKD09_17410</name>
</gene>
<reference evidence="7 8" key="1">
    <citation type="submission" date="2016-11" db="EMBL/GenBank/DDBJ databases">
        <title>Complete Genome Sequence of Bradyrhizobium sp. strain J5, an isolated from soybean nodule in Hokkaido.</title>
        <authorList>
            <person name="Kanehara K."/>
        </authorList>
    </citation>
    <scope>NUCLEOTIDE SEQUENCE [LARGE SCALE GENOMIC DNA]</scope>
    <source>
        <strain evidence="7 8">J5</strain>
    </source>
</reference>
<dbReference type="OrthoDB" id="120290at2"/>
<organism evidence="7 8">
    <name type="scientific">Bradyrhizobium japonicum</name>
    <dbReference type="NCBI Taxonomy" id="375"/>
    <lineage>
        <taxon>Bacteria</taxon>
        <taxon>Pseudomonadati</taxon>
        <taxon>Pseudomonadota</taxon>
        <taxon>Alphaproteobacteria</taxon>
        <taxon>Hyphomicrobiales</taxon>
        <taxon>Nitrobacteraceae</taxon>
        <taxon>Bradyrhizobium</taxon>
    </lineage>
</organism>
<dbReference type="GO" id="GO:0000036">
    <property type="term" value="F:acyl carrier activity"/>
    <property type="evidence" value="ECO:0007669"/>
    <property type="project" value="UniProtKB-UniRule"/>
</dbReference>
<evidence type="ECO:0000256" key="4">
    <source>
        <dbReference type="HAMAP-Rule" id="MF_00710"/>
    </source>
</evidence>
<comment type="subcellular location">
    <subcellularLocation>
        <location evidence="1 4">Cytoplasm</location>
    </subcellularLocation>
</comment>
<dbReference type="GO" id="GO:0005737">
    <property type="term" value="C:cytoplasm"/>
    <property type="evidence" value="ECO:0007669"/>
    <property type="project" value="UniProtKB-SubCell"/>
</dbReference>
<comment type="PTM">
    <text evidence="4 6">Covalently binds the prosthetic group of malonate decarboxylase.</text>
</comment>
<proteinExistence type="inferred from homology"/>
<dbReference type="Pfam" id="PF06857">
    <property type="entry name" value="ACP"/>
    <property type="match status" value="1"/>
</dbReference>
<dbReference type="NCBIfam" id="TIGR03130">
    <property type="entry name" value="malonate_delta"/>
    <property type="match status" value="1"/>
</dbReference>
<keyword evidence="3 4" id="KW-0597">Phosphoprotein</keyword>
<evidence type="ECO:0000256" key="1">
    <source>
        <dbReference type="ARBA" id="ARBA00004496"/>
    </source>
</evidence>
<dbReference type="AlphaFoldDB" id="A0A1L3F9X6"/>
<dbReference type="RefSeq" id="WP_071911406.1">
    <property type="nucleotide sequence ID" value="NZ_CP017637.1"/>
</dbReference>
<comment type="function">
    <text evidence="4">Subunit of malonate decarboxylase, it is an acyl carrier protein to which acetyl and malonyl thioester residues are bound via a 2'-(5''-phosphoribosyl)-3'-dephospho-CoA prosthetic group and turn over during the catalytic mechanism.</text>
</comment>
<evidence type="ECO:0000256" key="3">
    <source>
        <dbReference type="ARBA" id="ARBA00022553"/>
    </source>
</evidence>
<keyword evidence="2 4" id="KW-0963">Cytoplasm</keyword>
<evidence type="ECO:0000313" key="7">
    <source>
        <dbReference type="EMBL" id="APG10107.1"/>
    </source>
</evidence>
<dbReference type="EMBL" id="CP017637">
    <property type="protein sequence ID" value="APG10107.1"/>
    <property type="molecule type" value="Genomic_DNA"/>
</dbReference>
<name>A0A1L3F9X6_BRAJP</name>
<dbReference type="InterPro" id="IPR009662">
    <property type="entry name" value="Malonate_deCO2ase_dsu"/>
</dbReference>
<evidence type="ECO:0000256" key="2">
    <source>
        <dbReference type="ARBA" id="ARBA00022490"/>
    </source>
</evidence>
<dbReference type="HAMAP" id="MF_00710">
    <property type="entry name" value="Malonate_deCO2ase_dsu"/>
    <property type="match status" value="1"/>
</dbReference>
<sequence length="105" mass="11159">MEKLSFRLTAPRCAGGTRTQAIVGVVASGNLEVLLERVSPADVCTIDIATAAHGFGMVWDAVVRDFVARRSAGGLRISINDGGARPDTVALRLAQGVRKIEEPER</sequence>
<evidence type="ECO:0000256" key="5">
    <source>
        <dbReference type="NCBIfam" id="TIGR03130"/>
    </source>
</evidence>
<dbReference type="InterPro" id="IPR023439">
    <property type="entry name" value="Mal_deCO2ase/Cit_lyase_ACP"/>
</dbReference>
<feature type="modified residue" description="O-(phosphoribosyl dephospho-coenzyme A)serine" evidence="4 6">
    <location>
        <position position="28"/>
    </location>
</feature>
<dbReference type="Proteomes" id="UP000181962">
    <property type="component" value="Chromosome"/>
</dbReference>
<evidence type="ECO:0000256" key="6">
    <source>
        <dbReference type="PIRSR" id="PIRSR609662-50"/>
    </source>
</evidence>
<evidence type="ECO:0000313" key="8">
    <source>
        <dbReference type="Proteomes" id="UP000181962"/>
    </source>
</evidence>
<comment type="similarity">
    <text evidence="4">Belongs to the MdcC family.</text>
</comment>
<accession>A0A1L3F9X6</accession>
<protein>
    <recommendedName>
        <fullName evidence="4 5">Malonate decarboxylase acyl carrier protein</fullName>
    </recommendedName>
    <alternativeName>
        <fullName evidence="4">Malonate decarboxylase subunit delta</fullName>
    </alternativeName>
</protein>